<organism evidence="3 4">
    <name type="scientific">Melioribacter roseus (strain DSM 23840 / JCM 17771 / VKM B-2668 / P3M-2)</name>
    <dbReference type="NCBI Taxonomy" id="1191523"/>
    <lineage>
        <taxon>Bacteria</taxon>
        <taxon>Pseudomonadati</taxon>
        <taxon>Ignavibacteriota</taxon>
        <taxon>Ignavibacteria</taxon>
        <taxon>Ignavibacteriales</taxon>
        <taxon>Melioribacteraceae</taxon>
        <taxon>Melioribacter</taxon>
    </lineage>
</organism>
<dbReference type="EMBL" id="CP003557">
    <property type="protein sequence ID" value="AFN75966.1"/>
    <property type="molecule type" value="Genomic_DNA"/>
</dbReference>
<keyword evidence="1" id="KW-0175">Coiled coil</keyword>
<dbReference type="RefSeq" id="WP_014857396.1">
    <property type="nucleotide sequence ID" value="NC_018178.1"/>
</dbReference>
<dbReference type="PROSITE" id="PS50943">
    <property type="entry name" value="HTH_CROC1"/>
    <property type="match status" value="1"/>
</dbReference>
<sequence length="183" mass="21357">MDRRQEILTLIKTLGISINHLAGQLGLKTHTLNYLLHDSSALDDELYAQIKEALDNYQYELRLFDNDEKDTLDLFDEDEQHQFMGERIRLFARRKFGTLKKLADAMEISPQQLQQYISGKREPGSRILMKFLKLGCDLNWLLGGRESNESYRIQKLEARIKELTKGLEETSEKINKLLGNQNR</sequence>
<dbReference type="SMART" id="SM00530">
    <property type="entry name" value="HTH_XRE"/>
    <property type="match status" value="2"/>
</dbReference>
<dbReference type="InterPro" id="IPR010982">
    <property type="entry name" value="Lambda_DNA-bd_dom_sf"/>
</dbReference>
<dbReference type="Proteomes" id="UP000009011">
    <property type="component" value="Chromosome"/>
</dbReference>
<accession>I7A7X3</accession>
<protein>
    <recommendedName>
        <fullName evidence="2">HTH cro/C1-type domain-containing protein</fullName>
    </recommendedName>
</protein>
<dbReference type="InterPro" id="IPR001387">
    <property type="entry name" value="Cro/C1-type_HTH"/>
</dbReference>
<proteinExistence type="predicted"/>
<dbReference type="GO" id="GO:0003677">
    <property type="term" value="F:DNA binding"/>
    <property type="evidence" value="ECO:0007669"/>
    <property type="project" value="InterPro"/>
</dbReference>
<evidence type="ECO:0000313" key="4">
    <source>
        <dbReference type="Proteomes" id="UP000009011"/>
    </source>
</evidence>
<feature type="domain" description="HTH cro/C1-type" evidence="2">
    <location>
        <begin position="98"/>
        <end position="141"/>
    </location>
</feature>
<dbReference type="STRING" id="1191523.MROS_2736"/>
<evidence type="ECO:0000259" key="2">
    <source>
        <dbReference type="PROSITE" id="PS50943"/>
    </source>
</evidence>
<dbReference type="KEGG" id="mro:MROS_2736"/>
<gene>
    <name evidence="3" type="ordered locus">MROS_2736</name>
</gene>
<dbReference type="AlphaFoldDB" id="I7A7X3"/>
<dbReference type="CDD" id="cd00093">
    <property type="entry name" value="HTH_XRE"/>
    <property type="match status" value="1"/>
</dbReference>
<dbReference type="Gene3D" id="1.10.260.40">
    <property type="entry name" value="lambda repressor-like DNA-binding domains"/>
    <property type="match status" value="1"/>
</dbReference>
<dbReference type="HOGENOM" id="CLU_1473553_0_0_10"/>
<evidence type="ECO:0000256" key="1">
    <source>
        <dbReference type="SAM" id="Coils"/>
    </source>
</evidence>
<name>I7A7X3_MELRP</name>
<keyword evidence="4" id="KW-1185">Reference proteome</keyword>
<dbReference type="Pfam" id="PF01381">
    <property type="entry name" value="HTH_3"/>
    <property type="match status" value="1"/>
</dbReference>
<dbReference type="SUPFAM" id="SSF47413">
    <property type="entry name" value="lambda repressor-like DNA-binding domains"/>
    <property type="match status" value="1"/>
</dbReference>
<dbReference type="OrthoDB" id="598276at2"/>
<feature type="coiled-coil region" evidence="1">
    <location>
        <begin position="153"/>
        <end position="180"/>
    </location>
</feature>
<reference evidence="3 4" key="1">
    <citation type="journal article" date="2013" name="PLoS ONE">
        <title>Genomic analysis of Melioribacter roseus, facultatively anaerobic organotrophic bacterium representing a novel deep lineage within Bacteriodetes/Chlorobi group.</title>
        <authorList>
            <person name="Kadnikov V.V."/>
            <person name="Mardanov A.V."/>
            <person name="Podosokorskaya O.A."/>
            <person name="Gavrilov S.N."/>
            <person name="Kublanov I.V."/>
            <person name="Beletsky A.V."/>
            <person name="Bonch-Osmolovskaya E.A."/>
            <person name="Ravin N.V."/>
        </authorList>
    </citation>
    <scope>NUCLEOTIDE SEQUENCE [LARGE SCALE GENOMIC DNA]</scope>
    <source>
        <strain evidence="4">JCM 17771 / P3M-2</strain>
    </source>
</reference>
<evidence type="ECO:0000313" key="3">
    <source>
        <dbReference type="EMBL" id="AFN75966.1"/>
    </source>
</evidence>